<dbReference type="Proteomes" id="UP000799536">
    <property type="component" value="Unassembled WGS sequence"/>
</dbReference>
<dbReference type="Pfam" id="PF12273">
    <property type="entry name" value="RCR"/>
    <property type="match status" value="1"/>
</dbReference>
<dbReference type="AlphaFoldDB" id="A0A9P4JQ44"/>
<keyword evidence="2" id="KW-1133">Transmembrane helix</keyword>
<dbReference type="OrthoDB" id="3556830at2759"/>
<keyword evidence="4" id="KW-1185">Reference proteome</keyword>
<dbReference type="InterPro" id="IPR020999">
    <property type="entry name" value="Chitin_synth_reg_RCR"/>
</dbReference>
<name>A0A9P4JQ44_9PLEO</name>
<feature type="compositionally biased region" description="Low complexity" evidence="1">
    <location>
        <begin position="104"/>
        <end position="126"/>
    </location>
</feature>
<dbReference type="GO" id="GO:0016192">
    <property type="term" value="P:vesicle-mediated transport"/>
    <property type="evidence" value="ECO:0007669"/>
    <property type="project" value="TreeGrafter"/>
</dbReference>
<dbReference type="PANTHER" id="PTHR28187">
    <property type="entry name" value="PROTEIN RCR1-RELATED"/>
    <property type="match status" value="1"/>
</dbReference>
<gene>
    <name evidence="3" type="ORF">GQ43DRAFT_440816</name>
</gene>
<sequence length="154" mass="17509">MAPTGPLEKRDYWCEDQFGRVYRCRSAWHDWVRWVVVVVVVVGFFLLFVVCSCITARRRRKLGRQPLYGTGWAARPGAYNHNNGNPQNAQPYYHNQPAPPYTPQPQAGQHSYYGNNQGYYAGQQQGVELQSPPQAYTRGEDVYQPPPGPPPAKV</sequence>
<feature type="compositionally biased region" description="Polar residues" evidence="1">
    <location>
        <begin position="80"/>
        <end position="90"/>
    </location>
</feature>
<evidence type="ECO:0000256" key="1">
    <source>
        <dbReference type="SAM" id="MobiDB-lite"/>
    </source>
</evidence>
<dbReference type="PANTHER" id="PTHR28187:SF1">
    <property type="entry name" value="PROTEIN RCR1-RELATED"/>
    <property type="match status" value="1"/>
</dbReference>
<reference evidence="3" key="1">
    <citation type="journal article" date="2020" name="Stud. Mycol.">
        <title>101 Dothideomycetes genomes: a test case for predicting lifestyles and emergence of pathogens.</title>
        <authorList>
            <person name="Haridas S."/>
            <person name="Albert R."/>
            <person name="Binder M."/>
            <person name="Bloem J."/>
            <person name="Labutti K."/>
            <person name="Salamov A."/>
            <person name="Andreopoulos B."/>
            <person name="Baker S."/>
            <person name="Barry K."/>
            <person name="Bills G."/>
            <person name="Bluhm B."/>
            <person name="Cannon C."/>
            <person name="Castanera R."/>
            <person name="Culley D."/>
            <person name="Daum C."/>
            <person name="Ezra D."/>
            <person name="Gonzalez J."/>
            <person name="Henrissat B."/>
            <person name="Kuo A."/>
            <person name="Liang C."/>
            <person name="Lipzen A."/>
            <person name="Lutzoni F."/>
            <person name="Magnuson J."/>
            <person name="Mondo S."/>
            <person name="Nolan M."/>
            <person name="Ohm R."/>
            <person name="Pangilinan J."/>
            <person name="Park H.-J."/>
            <person name="Ramirez L."/>
            <person name="Alfaro M."/>
            <person name="Sun H."/>
            <person name="Tritt A."/>
            <person name="Yoshinaga Y."/>
            <person name="Zwiers L.-H."/>
            <person name="Turgeon B."/>
            <person name="Goodwin S."/>
            <person name="Spatafora J."/>
            <person name="Crous P."/>
            <person name="Grigoriev I."/>
        </authorList>
    </citation>
    <scope>NUCLEOTIDE SEQUENCE</scope>
    <source>
        <strain evidence="3">ATCC 74209</strain>
    </source>
</reference>
<evidence type="ECO:0008006" key="5">
    <source>
        <dbReference type="Google" id="ProtNLM"/>
    </source>
</evidence>
<keyword evidence="2" id="KW-0472">Membrane</keyword>
<keyword evidence="2" id="KW-0812">Transmembrane</keyword>
<feature type="compositionally biased region" description="Pro residues" evidence="1">
    <location>
        <begin position="144"/>
        <end position="154"/>
    </location>
</feature>
<accession>A0A9P4JQ44</accession>
<protein>
    <recommendedName>
        <fullName evidence="5">Chitin synthesis regulation, resistance to congo red-domain-containing protein</fullName>
    </recommendedName>
</protein>
<evidence type="ECO:0000256" key="2">
    <source>
        <dbReference type="SAM" id="Phobius"/>
    </source>
</evidence>
<organism evidence="3 4">
    <name type="scientific">Delitschia confertaspora ATCC 74209</name>
    <dbReference type="NCBI Taxonomy" id="1513339"/>
    <lineage>
        <taxon>Eukaryota</taxon>
        <taxon>Fungi</taxon>
        <taxon>Dikarya</taxon>
        <taxon>Ascomycota</taxon>
        <taxon>Pezizomycotina</taxon>
        <taxon>Dothideomycetes</taxon>
        <taxon>Pleosporomycetidae</taxon>
        <taxon>Pleosporales</taxon>
        <taxon>Delitschiaceae</taxon>
        <taxon>Delitschia</taxon>
    </lineage>
</organism>
<feature type="transmembrane region" description="Helical" evidence="2">
    <location>
        <begin position="31"/>
        <end position="56"/>
    </location>
</feature>
<comment type="caution">
    <text evidence="3">The sequence shown here is derived from an EMBL/GenBank/DDBJ whole genome shotgun (WGS) entry which is preliminary data.</text>
</comment>
<proteinExistence type="predicted"/>
<feature type="region of interest" description="Disordered" evidence="1">
    <location>
        <begin position="75"/>
        <end position="154"/>
    </location>
</feature>
<dbReference type="EMBL" id="ML993986">
    <property type="protein sequence ID" value="KAF2201214.1"/>
    <property type="molecule type" value="Genomic_DNA"/>
</dbReference>
<evidence type="ECO:0000313" key="3">
    <source>
        <dbReference type="EMBL" id="KAF2201214.1"/>
    </source>
</evidence>
<evidence type="ECO:0000313" key="4">
    <source>
        <dbReference type="Proteomes" id="UP000799536"/>
    </source>
</evidence>